<comment type="catalytic activity">
    <reaction evidence="6">
        <text>precorrin-2 + NAD(+) = sirohydrochlorin + NADH + 2 H(+)</text>
        <dbReference type="Rhea" id="RHEA:15613"/>
        <dbReference type="ChEBI" id="CHEBI:15378"/>
        <dbReference type="ChEBI" id="CHEBI:57540"/>
        <dbReference type="ChEBI" id="CHEBI:57945"/>
        <dbReference type="ChEBI" id="CHEBI:58351"/>
        <dbReference type="ChEBI" id="CHEBI:58827"/>
        <dbReference type="EC" id="1.3.1.76"/>
    </reaction>
</comment>
<evidence type="ECO:0000256" key="7">
    <source>
        <dbReference type="SAM" id="MobiDB-lite"/>
    </source>
</evidence>
<keyword evidence="4" id="KW-0520">NAD</keyword>
<evidence type="ECO:0000256" key="8">
    <source>
        <dbReference type="SAM" id="Phobius"/>
    </source>
</evidence>
<dbReference type="EC" id="1.3.1.76" evidence="2"/>
<sequence>MASPPAASDAYPAIVPGGYLCIAWVLKGKRVLIVGGGPVAAGRLVNVKDADAHVTVICPSSGLNGEMKYRLARGEIDEYHDRLFEGEQDLDLQDGNDAENANSGSGDGSNFSRSRYDLVLTATDDIELSRRICGWCRTRRIPVNVADVPPECDFYFGSLIRRGPLQVMVSTGGKGPKIANQVRTRLERALPAELAEAISNVGTLRARLRKVAPESKQGPKRMRWMIDVCERWSWTELAQMDEDDMALVLSGWEAGKAISFAESRRRRRGTAGMGVSAVRAGVRKLGGRCPITGDRSPWLAGLVGFGAGVGVAVGMIALRGTGPWGGR</sequence>
<feature type="domain" description="Siroheme biosynthesis protein Met8 C-terminal" evidence="9">
    <location>
        <begin position="191"/>
        <end position="256"/>
    </location>
</feature>
<evidence type="ECO:0000313" key="12">
    <source>
        <dbReference type="Proteomes" id="UP000077684"/>
    </source>
</evidence>
<dbReference type="Gene3D" id="3.40.50.720">
    <property type="entry name" value="NAD(P)-binding Rossmann-like Domain"/>
    <property type="match status" value="1"/>
</dbReference>
<dbReference type="Pfam" id="PF14824">
    <property type="entry name" value="Sirohm_synth_M"/>
    <property type="match status" value="1"/>
</dbReference>
<evidence type="ECO:0000256" key="4">
    <source>
        <dbReference type="ARBA" id="ARBA00023027"/>
    </source>
</evidence>
<name>A0A8X7N0M1_9BASI</name>
<dbReference type="InterPro" id="IPR036291">
    <property type="entry name" value="NAD(P)-bd_dom_sf"/>
</dbReference>
<gene>
    <name evidence="11" type="ORF">A4X06_0g254</name>
</gene>
<dbReference type="NCBIfam" id="TIGR01470">
    <property type="entry name" value="cysG_Nterm"/>
    <property type="match status" value="1"/>
</dbReference>
<accession>A0A8X7N0M1</accession>
<dbReference type="GO" id="GO:0043115">
    <property type="term" value="F:precorrin-2 dehydrogenase activity"/>
    <property type="evidence" value="ECO:0007669"/>
    <property type="project" value="UniProtKB-EC"/>
</dbReference>
<dbReference type="EMBL" id="LWDE02000012">
    <property type="protein sequence ID" value="KAE8255766.1"/>
    <property type="molecule type" value="Genomic_DNA"/>
</dbReference>
<feature type="region of interest" description="Disordered" evidence="7">
    <location>
        <begin position="90"/>
        <end position="109"/>
    </location>
</feature>
<dbReference type="InterPro" id="IPR028281">
    <property type="entry name" value="Sirohaem_synthase_central"/>
</dbReference>
<proteinExistence type="predicted"/>
<feature type="domain" description="Siroheme synthase central" evidence="10">
    <location>
        <begin position="162"/>
        <end position="188"/>
    </location>
</feature>
<dbReference type="PANTHER" id="PTHR35330:SF1">
    <property type="entry name" value="SIROHEME BIOSYNTHESIS PROTEIN MET8"/>
    <property type="match status" value="1"/>
</dbReference>
<keyword evidence="3" id="KW-0560">Oxidoreductase</keyword>
<protein>
    <recommendedName>
        <fullName evidence="2">precorrin-2 dehydrogenase</fullName>
        <ecNumber evidence="2">1.3.1.76</ecNumber>
    </recommendedName>
</protein>
<dbReference type="GO" id="GO:0019354">
    <property type="term" value="P:siroheme biosynthetic process"/>
    <property type="evidence" value="ECO:0007669"/>
    <property type="project" value="InterPro"/>
</dbReference>
<dbReference type="AlphaFoldDB" id="A0A8X7N0M1"/>
<dbReference type="Gene3D" id="3.30.160.110">
    <property type="entry name" value="Siroheme synthase, domain 2"/>
    <property type="match status" value="1"/>
</dbReference>
<evidence type="ECO:0000256" key="5">
    <source>
        <dbReference type="ARBA" id="ARBA00023244"/>
    </source>
</evidence>
<dbReference type="InterPro" id="IPR028162">
    <property type="entry name" value="Met8_C"/>
</dbReference>
<dbReference type="InterPro" id="IPR028161">
    <property type="entry name" value="Met8-like"/>
</dbReference>
<dbReference type="Gene3D" id="1.10.3280.10">
    <property type="entry name" value="Siroheme synthase, domain 3"/>
    <property type="match status" value="1"/>
</dbReference>
<reference evidence="11" key="1">
    <citation type="submission" date="2016-04" db="EMBL/GenBank/DDBJ databases">
        <authorList>
            <person name="Nguyen H.D."/>
            <person name="Samba Siva P."/>
            <person name="Cullis J."/>
            <person name="Levesque C.A."/>
            <person name="Hambleton S."/>
        </authorList>
    </citation>
    <scope>NUCLEOTIDE SEQUENCE</scope>
    <source>
        <strain evidence="11">DAOMC 236426</strain>
    </source>
</reference>
<evidence type="ECO:0000256" key="6">
    <source>
        <dbReference type="ARBA" id="ARBA00047561"/>
    </source>
</evidence>
<dbReference type="GO" id="GO:0004325">
    <property type="term" value="F:ferrochelatase activity"/>
    <property type="evidence" value="ECO:0007669"/>
    <property type="project" value="InterPro"/>
</dbReference>
<evidence type="ECO:0000256" key="3">
    <source>
        <dbReference type="ARBA" id="ARBA00023002"/>
    </source>
</evidence>
<evidence type="ECO:0000259" key="10">
    <source>
        <dbReference type="Pfam" id="PF14824"/>
    </source>
</evidence>
<comment type="pathway">
    <text evidence="1">Porphyrin-containing compound metabolism; siroheme biosynthesis; sirohydrochlorin from precorrin-2: step 1/1.</text>
</comment>
<dbReference type="PANTHER" id="PTHR35330">
    <property type="entry name" value="SIROHEME BIOSYNTHESIS PROTEIN MET8"/>
    <property type="match status" value="1"/>
</dbReference>
<dbReference type="Pfam" id="PF13241">
    <property type="entry name" value="NAD_binding_7"/>
    <property type="match status" value="1"/>
</dbReference>
<dbReference type="SUPFAM" id="SSF51735">
    <property type="entry name" value="NAD(P)-binding Rossmann-fold domains"/>
    <property type="match status" value="1"/>
</dbReference>
<keyword evidence="12" id="KW-1185">Reference proteome</keyword>
<reference evidence="11" key="2">
    <citation type="journal article" date="2019" name="IMA Fungus">
        <title>Genome sequencing and comparison of five Tilletia species to identify candidate genes for the detection of regulated species infecting wheat.</title>
        <authorList>
            <person name="Nguyen H.D.T."/>
            <person name="Sultana T."/>
            <person name="Kesanakurti P."/>
            <person name="Hambleton S."/>
        </authorList>
    </citation>
    <scope>NUCLEOTIDE SEQUENCE</scope>
    <source>
        <strain evidence="11">DAOMC 236426</strain>
    </source>
</reference>
<dbReference type="SUPFAM" id="SSF75615">
    <property type="entry name" value="Siroheme synthase middle domains-like"/>
    <property type="match status" value="1"/>
</dbReference>
<feature type="compositionally biased region" description="Polar residues" evidence="7">
    <location>
        <begin position="99"/>
        <end position="109"/>
    </location>
</feature>
<evidence type="ECO:0000259" key="9">
    <source>
        <dbReference type="Pfam" id="PF14823"/>
    </source>
</evidence>
<dbReference type="Pfam" id="PF14823">
    <property type="entry name" value="Sirohm_synth_C"/>
    <property type="match status" value="1"/>
</dbReference>
<keyword evidence="8" id="KW-0812">Transmembrane</keyword>
<dbReference type="Proteomes" id="UP000077684">
    <property type="component" value="Unassembled WGS sequence"/>
</dbReference>
<evidence type="ECO:0000256" key="2">
    <source>
        <dbReference type="ARBA" id="ARBA00012400"/>
    </source>
</evidence>
<organism evidence="11 12">
    <name type="scientific">Tilletia controversa</name>
    <name type="common">dwarf bunt fungus</name>
    <dbReference type="NCBI Taxonomy" id="13291"/>
    <lineage>
        <taxon>Eukaryota</taxon>
        <taxon>Fungi</taxon>
        <taxon>Dikarya</taxon>
        <taxon>Basidiomycota</taxon>
        <taxon>Ustilaginomycotina</taxon>
        <taxon>Exobasidiomycetes</taxon>
        <taxon>Tilletiales</taxon>
        <taxon>Tilletiaceae</taxon>
        <taxon>Tilletia</taxon>
    </lineage>
</organism>
<keyword evidence="8" id="KW-1133">Transmembrane helix</keyword>
<evidence type="ECO:0000256" key="1">
    <source>
        <dbReference type="ARBA" id="ARBA00005010"/>
    </source>
</evidence>
<evidence type="ECO:0000313" key="11">
    <source>
        <dbReference type="EMBL" id="KAE8255766.1"/>
    </source>
</evidence>
<keyword evidence="8" id="KW-0472">Membrane</keyword>
<feature type="transmembrane region" description="Helical" evidence="8">
    <location>
        <begin position="298"/>
        <end position="318"/>
    </location>
</feature>
<dbReference type="InterPro" id="IPR006367">
    <property type="entry name" value="Sirohaem_synthase_N"/>
</dbReference>
<keyword evidence="5" id="KW-0627">Porphyrin biosynthesis</keyword>
<comment type="caution">
    <text evidence="11">The sequence shown here is derived from an EMBL/GenBank/DDBJ whole genome shotgun (WGS) entry which is preliminary data.</text>
</comment>